<proteinExistence type="predicted"/>
<organism evidence="1 2">
    <name type="scientific">Mycobacterium phage SirPhilip</name>
    <dbReference type="NCBI Taxonomy" id="2015824"/>
    <lineage>
        <taxon>Viruses</taxon>
        <taxon>Duplodnaviria</taxon>
        <taxon>Heunggongvirae</taxon>
        <taxon>Uroviricota</taxon>
        <taxon>Caudoviricetes</taxon>
        <taxon>Weiservirinae</taxon>
        <taxon>Anayavirus</taxon>
        <taxon>Anayavirus sirphilip</taxon>
    </lineage>
</organism>
<dbReference type="GeneID" id="60325434"/>
<keyword evidence="1" id="KW-0255">Endonuclease</keyword>
<dbReference type="KEGG" id="vg:60325434"/>
<dbReference type="GO" id="GO:0004519">
    <property type="term" value="F:endonuclease activity"/>
    <property type="evidence" value="ECO:0007669"/>
    <property type="project" value="UniProtKB-KW"/>
</dbReference>
<dbReference type="RefSeq" id="YP_009953951.1">
    <property type="nucleotide sequence ID" value="NC_051627.1"/>
</dbReference>
<keyword evidence="1" id="KW-0378">Hydrolase</keyword>
<sequence>MAARQALSRDRVALFDAIKFNRADGRCECVGECGRSHRFGPIDRCGNAHGRPAVHGADKVVSLAVRHLDGDEWNEDDRNLLAMCQTCVKRHRAKLQAAADKAAERAAIEAQHDGLFSL</sequence>
<gene>
    <name evidence="1" type="primary">67</name>
    <name evidence="1" type="ORF">SEA_SIRPHILIP_67</name>
</gene>
<protein>
    <submittedName>
        <fullName evidence="1">HNH endonuclease</fullName>
    </submittedName>
</protein>
<reference evidence="2" key="1">
    <citation type="submission" date="2017-06" db="EMBL/GenBank/DDBJ databases">
        <authorList>
            <person name="Kim H.J."/>
            <person name="Triplett B.A."/>
        </authorList>
    </citation>
    <scope>NUCLEOTIDE SEQUENCE [LARGE SCALE GENOMIC DNA]</scope>
</reference>
<evidence type="ECO:0000313" key="2">
    <source>
        <dbReference type="Proteomes" id="UP000224266"/>
    </source>
</evidence>
<keyword evidence="2" id="KW-1185">Reference proteome</keyword>
<dbReference type="Proteomes" id="UP000224266">
    <property type="component" value="Segment"/>
</dbReference>
<dbReference type="EMBL" id="MF324911">
    <property type="protein sequence ID" value="ASR85269.1"/>
    <property type="molecule type" value="Genomic_DNA"/>
</dbReference>
<evidence type="ECO:0000313" key="1">
    <source>
        <dbReference type="EMBL" id="ASR85269.1"/>
    </source>
</evidence>
<accession>A0A222ZLM6</accession>
<keyword evidence="1" id="KW-0540">Nuclease</keyword>
<name>A0A222ZLM6_9CAUD</name>